<dbReference type="InterPro" id="IPR008922">
    <property type="entry name" value="Di-copper_centre_dom_sf"/>
</dbReference>
<evidence type="ECO:0000256" key="1">
    <source>
        <dbReference type="ARBA" id="ARBA00001973"/>
    </source>
</evidence>
<evidence type="ECO:0000256" key="4">
    <source>
        <dbReference type="ARBA" id="ARBA00022723"/>
    </source>
</evidence>
<evidence type="ECO:0000259" key="13">
    <source>
        <dbReference type="PROSITE" id="PS00498"/>
    </source>
</evidence>
<dbReference type="Proteomes" id="UP000286045">
    <property type="component" value="Unassembled WGS sequence"/>
</dbReference>
<evidence type="ECO:0000256" key="2">
    <source>
        <dbReference type="ARBA" id="ARBA00009928"/>
    </source>
</evidence>
<dbReference type="InterPro" id="IPR050316">
    <property type="entry name" value="Tyrosinase/Hemocyanin"/>
</dbReference>
<dbReference type="AlphaFoldDB" id="A0A439D650"/>
<evidence type="ECO:0000256" key="7">
    <source>
        <dbReference type="ARBA" id="ARBA00023033"/>
    </source>
</evidence>
<keyword evidence="15" id="KW-1185">Reference proteome</keyword>
<dbReference type="InterPro" id="IPR041640">
    <property type="entry name" value="Tyrosinase_C"/>
</dbReference>
<dbReference type="EC" id="1.14.18.1" evidence="3"/>
<organism evidence="14 15">
    <name type="scientific">Xylaria grammica</name>
    <dbReference type="NCBI Taxonomy" id="363999"/>
    <lineage>
        <taxon>Eukaryota</taxon>
        <taxon>Fungi</taxon>
        <taxon>Dikarya</taxon>
        <taxon>Ascomycota</taxon>
        <taxon>Pezizomycotina</taxon>
        <taxon>Sordariomycetes</taxon>
        <taxon>Xylariomycetidae</taxon>
        <taxon>Xylariales</taxon>
        <taxon>Xylariaceae</taxon>
        <taxon>Xylaria</taxon>
    </lineage>
</organism>
<sequence>MANQGVRDGTYGISGIPPPPEVEYKTKKIPYAPCMPVRLRLSALAAADTPILQKQWTLFILALEKFKTLPVDQKFSYFQVAGIHGYPATAWDGADPPGKVPPVPDDDASYCTHNVVTFPTWHRPYLLLYEKRLWTHMKEIIKCSSITKSKAREWNEAADTWRLPYWDWAQRQTYNNLFSLPEVFTKETVRIYPEPGMTKTGDARHYPNPLWGFENPEKGPDCKPLKMGEMPADKKQWNIPDDEELPWSQCSGVSRYGITQTGDNAYAGLEGVNNFEAANESINKYSDPSLNPYPEGDPNHDKWVAPGSLADAVNRMFSKDYNRTWATFASTKWWNDSERKISTGYMSLEYIHNNVHILAGGYSLETGLGHMSDVPVAAFDPLFWLHHCNVDRLFAMWQVLNWDEWWTAPDPSLANTTDNPTPDDPLQPFHNKDNGDPKRDFWTSTEARDWTKLFYQYDDLVPKQGAIKADGTLNEEQYKKDLLAHIEAIYPSTKRYVRGIRILPDFPEFFGGNDNSWDDYIINIIYDRYALNGRSYTIQFWLRGDTGDRSSDGNLVGQVYSFAGLAPVSAESGSCANCGSQRDNKVLSRAQVPLTVPIAVLALGGSHMGIRSAEQQAVRAYLKHNLHWKFVQLGGAVKSASDFPDTKISVWRGTGMSRDLEGQKPLPAEFSSYKPLHEITHDKPCGLRLDDANLGVGTPTHFRRF</sequence>
<keyword evidence="6" id="KW-0186">Copper</keyword>
<dbReference type="Pfam" id="PF00264">
    <property type="entry name" value="Tyrosinase"/>
    <property type="match status" value="1"/>
</dbReference>
<protein>
    <recommendedName>
        <fullName evidence="3">tyrosinase</fullName>
        <ecNumber evidence="3">1.14.18.1</ecNumber>
    </recommendedName>
</protein>
<comment type="catalytic activity">
    <reaction evidence="10">
        <text>L-tyrosine + O2 = L-dopaquinone + H2O</text>
        <dbReference type="Rhea" id="RHEA:18117"/>
        <dbReference type="ChEBI" id="CHEBI:15377"/>
        <dbReference type="ChEBI" id="CHEBI:15379"/>
        <dbReference type="ChEBI" id="CHEBI:57924"/>
        <dbReference type="ChEBI" id="CHEBI:58315"/>
        <dbReference type="EC" id="1.14.18.1"/>
    </reaction>
</comment>
<evidence type="ECO:0000256" key="5">
    <source>
        <dbReference type="ARBA" id="ARBA00023002"/>
    </source>
</evidence>
<evidence type="ECO:0000256" key="8">
    <source>
        <dbReference type="ARBA" id="ARBA00023101"/>
    </source>
</evidence>
<dbReference type="SUPFAM" id="SSF48056">
    <property type="entry name" value="Di-copper centre-containing domain"/>
    <property type="match status" value="1"/>
</dbReference>
<feature type="region of interest" description="Disordered" evidence="11">
    <location>
        <begin position="413"/>
        <end position="440"/>
    </location>
</feature>
<name>A0A439D650_9PEZI</name>
<evidence type="ECO:0000256" key="3">
    <source>
        <dbReference type="ARBA" id="ARBA00011906"/>
    </source>
</evidence>
<accession>A0A439D650</accession>
<dbReference type="PANTHER" id="PTHR11474">
    <property type="entry name" value="TYROSINASE FAMILY MEMBER"/>
    <property type="match status" value="1"/>
</dbReference>
<evidence type="ECO:0000313" key="14">
    <source>
        <dbReference type="EMBL" id="RWA09877.1"/>
    </source>
</evidence>
<evidence type="ECO:0000259" key="12">
    <source>
        <dbReference type="PROSITE" id="PS00497"/>
    </source>
</evidence>
<feature type="domain" description="Tyrosinase copper-binding" evidence="12">
    <location>
        <begin position="113"/>
        <end position="130"/>
    </location>
</feature>
<evidence type="ECO:0000313" key="15">
    <source>
        <dbReference type="Proteomes" id="UP000286045"/>
    </source>
</evidence>
<feature type="domain" description="Tyrosinase copper-binding" evidence="13">
    <location>
        <begin position="380"/>
        <end position="391"/>
    </location>
</feature>
<comment type="catalytic activity">
    <reaction evidence="9">
        <text>2 L-dopa + O2 = 2 L-dopaquinone + 2 H2O</text>
        <dbReference type="Rhea" id="RHEA:34287"/>
        <dbReference type="ChEBI" id="CHEBI:15377"/>
        <dbReference type="ChEBI" id="CHEBI:15379"/>
        <dbReference type="ChEBI" id="CHEBI:57504"/>
        <dbReference type="ChEBI" id="CHEBI:57924"/>
        <dbReference type="EC" id="1.14.18.1"/>
    </reaction>
</comment>
<comment type="similarity">
    <text evidence="2">Belongs to the tyrosinase family.</text>
</comment>
<dbReference type="STRING" id="363999.A0A439D650"/>
<comment type="caution">
    <text evidence="14">The sequence shown here is derived from an EMBL/GenBank/DDBJ whole genome shotgun (WGS) entry which is preliminary data.</text>
</comment>
<dbReference type="PROSITE" id="PS00497">
    <property type="entry name" value="TYROSINASE_1"/>
    <property type="match status" value="1"/>
</dbReference>
<dbReference type="Gene3D" id="2.60.310.20">
    <property type="match status" value="1"/>
</dbReference>
<dbReference type="GO" id="GO:0004503">
    <property type="term" value="F:tyrosinase activity"/>
    <property type="evidence" value="ECO:0007669"/>
    <property type="project" value="UniProtKB-EC"/>
</dbReference>
<proteinExistence type="inferred from homology"/>
<dbReference type="PANTHER" id="PTHR11474:SF76">
    <property type="entry name" value="SHKT DOMAIN-CONTAINING PROTEIN"/>
    <property type="match status" value="1"/>
</dbReference>
<dbReference type="PROSITE" id="PS00498">
    <property type="entry name" value="TYROSINASE_2"/>
    <property type="match status" value="1"/>
</dbReference>
<dbReference type="Gene3D" id="1.10.1280.10">
    <property type="entry name" value="Di-copper center containing domain from catechol oxidase"/>
    <property type="match status" value="1"/>
</dbReference>
<evidence type="ECO:0000256" key="10">
    <source>
        <dbReference type="ARBA" id="ARBA00048881"/>
    </source>
</evidence>
<dbReference type="Pfam" id="PF18132">
    <property type="entry name" value="Tyrosinase_C"/>
    <property type="match status" value="1"/>
</dbReference>
<keyword evidence="8" id="KW-0470">Melanin biosynthesis</keyword>
<keyword evidence="7" id="KW-0503">Monooxygenase</keyword>
<reference evidence="14 15" key="1">
    <citation type="submission" date="2018-12" db="EMBL/GenBank/DDBJ databases">
        <title>Draft genome sequence of Xylaria grammica IHI A82.</title>
        <authorList>
            <person name="Buettner E."/>
            <person name="Kellner H."/>
        </authorList>
    </citation>
    <scope>NUCLEOTIDE SEQUENCE [LARGE SCALE GENOMIC DNA]</scope>
    <source>
        <strain evidence="14 15">IHI A82</strain>
    </source>
</reference>
<feature type="compositionally biased region" description="Basic and acidic residues" evidence="11">
    <location>
        <begin position="430"/>
        <end position="440"/>
    </location>
</feature>
<keyword evidence="5" id="KW-0560">Oxidoreductase</keyword>
<gene>
    <name evidence="14" type="ORF">EKO27_g5246</name>
</gene>
<dbReference type="EMBL" id="RYZI01000136">
    <property type="protein sequence ID" value="RWA09877.1"/>
    <property type="molecule type" value="Genomic_DNA"/>
</dbReference>
<dbReference type="GO" id="GO:0046872">
    <property type="term" value="F:metal ion binding"/>
    <property type="evidence" value="ECO:0007669"/>
    <property type="project" value="UniProtKB-KW"/>
</dbReference>
<evidence type="ECO:0000256" key="9">
    <source>
        <dbReference type="ARBA" id="ARBA00048233"/>
    </source>
</evidence>
<comment type="cofactor">
    <cofactor evidence="1">
        <name>Cu(2+)</name>
        <dbReference type="ChEBI" id="CHEBI:29036"/>
    </cofactor>
</comment>
<dbReference type="GO" id="GO:0042438">
    <property type="term" value="P:melanin biosynthetic process"/>
    <property type="evidence" value="ECO:0007669"/>
    <property type="project" value="UniProtKB-KW"/>
</dbReference>
<dbReference type="PRINTS" id="PR00092">
    <property type="entry name" value="TYROSINASE"/>
</dbReference>
<keyword evidence="4" id="KW-0479">Metal-binding</keyword>
<evidence type="ECO:0000256" key="6">
    <source>
        <dbReference type="ARBA" id="ARBA00023008"/>
    </source>
</evidence>
<dbReference type="InterPro" id="IPR002227">
    <property type="entry name" value="Tyrosinase_Cu-bd"/>
</dbReference>
<evidence type="ECO:0000256" key="11">
    <source>
        <dbReference type="SAM" id="MobiDB-lite"/>
    </source>
</evidence>